<dbReference type="KEGG" id="blr:BRLA_c020950"/>
<dbReference type="AlphaFoldDB" id="A0A075R4K4"/>
<accession>A0A075R4K4</accession>
<gene>
    <name evidence="1" type="ORF">BRLA_c020950</name>
</gene>
<proteinExistence type="predicted"/>
<name>A0A075R4K4_BRELA</name>
<dbReference type="Proteomes" id="UP000005850">
    <property type="component" value="Chromosome"/>
</dbReference>
<protein>
    <submittedName>
        <fullName evidence="1">Uncharacterized protein</fullName>
    </submittedName>
</protein>
<keyword evidence="2" id="KW-1185">Reference proteome</keyword>
<evidence type="ECO:0000313" key="2">
    <source>
        <dbReference type="Proteomes" id="UP000005850"/>
    </source>
</evidence>
<sequence length="51" mass="5771">MLTQALIDLTGNGYVTDNTWAEKVKTRMLALSKRSFIMTLVLQRIRTGEGK</sequence>
<evidence type="ECO:0000313" key="1">
    <source>
        <dbReference type="EMBL" id="AIG26416.1"/>
    </source>
</evidence>
<reference evidence="1 2" key="1">
    <citation type="journal article" date="2011" name="J. Bacteriol.">
        <title>Genome sequence of Brevibacillus laterosporus LMG 15441, a pathogen of invertebrates.</title>
        <authorList>
            <person name="Djukic M."/>
            <person name="Poehlein A."/>
            <person name="Thurmer A."/>
            <person name="Daniel R."/>
        </authorList>
    </citation>
    <scope>NUCLEOTIDE SEQUENCE [LARGE SCALE GENOMIC DNA]</scope>
    <source>
        <strain evidence="1 2">LMG 15441</strain>
    </source>
</reference>
<organism evidence="1 2">
    <name type="scientific">Brevibacillus laterosporus LMG 15441</name>
    <dbReference type="NCBI Taxonomy" id="1042163"/>
    <lineage>
        <taxon>Bacteria</taxon>
        <taxon>Bacillati</taxon>
        <taxon>Bacillota</taxon>
        <taxon>Bacilli</taxon>
        <taxon>Bacillales</taxon>
        <taxon>Paenibacillaceae</taxon>
        <taxon>Brevibacillus</taxon>
    </lineage>
</organism>
<dbReference type="EMBL" id="CP007806">
    <property type="protein sequence ID" value="AIG26416.1"/>
    <property type="molecule type" value="Genomic_DNA"/>
</dbReference>
<dbReference type="HOGENOM" id="CLU_3096357_0_0_9"/>
<dbReference type="STRING" id="1042163.BRLA_c020950"/>